<evidence type="ECO:0000256" key="2">
    <source>
        <dbReference type="ARBA" id="ARBA00022448"/>
    </source>
</evidence>
<evidence type="ECO:0000313" key="6">
    <source>
        <dbReference type="EMBL" id="SHK55529.1"/>
    </source>
</evidence>
<dbReference type="SMART" id="SM00382">
    <property type="entry name" value="AAA"/>
    <property type="match status" value="1"/>
</dbReference>
<dbReference type="Pfam" id="PF00005">
    <property type="entry name" value="ABC_tran"/>
    <property type="match status" value="1"/>
</dbReference>
<dbReference type="PROSITE" id="PS50893">
    <property type="entry name" value="ABC_TRANSPORTER_2"/>
    <property type="match status" value="1"/>
</dbReference>
<reference evidence="6 7" key="1">
    <citation type="submission" date="2016-11" db="EMBL/GenBank/DDBJ databases">
        <authorList>
            <person name="Jaros S."/>
            <person name="Januszkiewicz K."/>
            <person name="Wedrychowicz H."/>
        </authorList>
    </citation>
    <scope>NUCLEOTIDE SEQUENCE [LARGE SCALE GENOMIC DNA]</scope>
    <source>
        <strain evidence="6 7">DSM 21758</strain>
    </source>
</reference>
<dbReference type="AlphaFoldDB" id="A0A1M6TF58"/>
<dbReference type="STRING" id="1121302.SAMN02745163_04015"/>
<dbReference type="PANTHER" id="PTHR42798:SF6">
    <property type="entry name" value="CELL DIVISION ATP-BINDING PROTEIN FTSE"/>
    <property type="match status" value="1"/>
</dbReference>
<keyword evidence="2" id="KW-0813">Transport</keyword>
<dbReference type="PROSITE" id="PS00211">
    <property type="entry name" value="ABC_TRANSPORTER_1"/>
    <property type="match status" value="1"/>
</dbReference>
<accession>A0A1M6TF58</accession>
<dbReference type="GO" id="GO:0098796">
    <property type="term" value="C:membrane protein complex"/>
    <property type="evidence" value="ECO:0007669"/>
    <property type="project" value="UniProtKB-ARBA"/>
</dbReference>
<comment type="similarity">
    <text evidence="1">Belongs to the ABC transporter superfamily.</text>
</comment>
<evidence type="ECO:0000313" key="7">
    <source>
        <dbReference type="Proteomes" id="UP000184310"/>
    </source>
</evidence>
<sequence length="231" mass="25945">MNVLRVENLSKYYGEKENQVKALDGVSFNIKGGEFVAIVGASGSGKSTLLHLLGGLDRPSEGKVFIEDEDIFKYNEEKLSILRRRKVGFVFQFFNLVPILNIEENISLPVLIDEEKVDKDYLKEVIGFLGLSERKKHLPGELSGGQQQRVAIGRAIINKPSIILADEPTGNLDSKSSREILEALKLSAKKYKQTLVIVTHDMNIANEADRIIRMQDGMIVNDKYLREVGER</sequence>
<gene>
    <name evidence="6" type="ORF">SAMN02745163_04015</name>
</gene>
<dbReference type="GO" id="GO:0022857">
    <property type="term" value="F:transmembrane transporter activity"/>
    <property type="evidence" value="ECO:0007669"/>
    <property type="project" value="UniProtKB-ARBA"/>
</dbReference>
<dbReference type="CDD" id="cd03255">
    <property type="entry name" value="ABC_MJ0796_LolCDE_FtsE"/>
    <property type="match status" value="1"/>
</dbReference>
<evidence type="ECO:0000256" key="4">
    <source>
        <dbReference type="ARBA" id="ARBA00022840"/>
    </source>
</evidence>
<keyword evidence="7" id="KW-1185">Reference proteome</keyword>
<evidence type="ECO:0000256" key="1">
    <source>
        <dbReference type="ARBA" id="ARBA00005417"/>
    </source>
</evidence>
<name>A0A1M6TF58_9CLOT</name>
<dbReference type="Proteomes" id="UP000184310">
    <property type="component" value="Unassembled WGS sequence"/>
</dbReference>
<dbReference type="InterPro" id="IPR003593">
    <property type="entry name" value="AAA+_ATPase"/>
</dbReference>
<dbReference type="EMBL" id="FQZB01000020">
    <property type="protein sequence ID" value="SHK55529.1"/>
    <property type="molecule type" value="Genomic_DNA"/>
</dbReference>
<keyword evidence="3" id="KW-0547">Nucleotide-binding</keyword>
<dbReference type="RefSeq" id="WP_072992430.1">
    <property type="nucleotide sequence ID" value="NZ_FQZB01000020.1"/>
</dbReference>
<evidence type="ECO:0000259" key="5">
    <source>
        <dbReference type="PROSITE" id="PS50893"/>
    </source>
</evidence>
<dbReference type="FunFam" id="3.40.50.300:FF:000032">
    <property type="entry name" value="Export ABC transporter ATP-binding protein"/>
    <property type="match status" value="1"/>
</dbReference>
<dbReference type="InterPro" id="IPR017871">
    <property type="entry name" value="ABC_transporter-like_CS"/>
</dbReference>
<keyword evidence="4 6" id="KW-0067">ATP-binding</keyword>
<dbReference type="GO" id="GO:0016887">
    <property type="term" value="F:ATP hydrolysis activity"/>
    <property type="evidence" value="ECO:0007669"/>
    <property type="project" value="InterPro"/>
</dbReference>
<dbReference type="OrthoDB" id="9802264at2"/>
<dbReference type="Gene3D" id="3.40.50.300">
    <property type="entry name" value="P-loop containing nucleotide triphosphate hydrolases"/>
    <property type="match status" value="1"/>
</dbReference>
<dbReference type="SUPFAM" id="SSF52540">
    <property type="entry name" value="P-loop containing nucleoside triphosphate hydrolases"/>
    <property type="match status" value="1"/>
</dbReference>
<proteinExistence type="inferred from homology"/>
<feature type="domain" description="ABC transporter" evidence="5">
    <location>
        <begin position="4"/>
        <end position="231"/>
    </location>
</feature>
<dbReference type="GO" id="GO:0005524">
    <property type="term" value="F:ATP binding"/>
    <property type="evidence" value="ECO:0007669"/>
    <property type="project" value="UniProtKB-KW"/>
</dbReference>
<dbReference type="InterPro" id="IPR003439">
    <property type="entry name" value="ABC_transporter-like_ATP-bd"/>
</dbReference>
<organism evidence="6 7">
    <name type="scientific">Clostridium cavendishii DSM 21758</name>
    <dbReference type="NCBI Taxonomy" id="1121302"/>
    <lineage>
        <taxon>Bacteria</taxon>
        <taxon>Bacillati</taxon>
        <taxon>Bacillota</taxon>
        <taxon>Clostridia</taxon>
        <taxon>Eubacteriales</taxon>
        <taxon>Clostridiaceae</taxon>
        <taxon>Clostridium</taxon>
    </lineage>
</organism>
<evidence type="ECO:0000256" key="3">
    <source>
        <dbReference type="ARBA" id="ARBA00022741"/>
    </source>
</evidence>
<protein>
    <submittedName>
        <fullName evidence="6">Putative ABC transport system ATP-binding protein</fullName>
    </submittedName>
</protein>
<dbReference type="PANTHER" id="PTHR42798">
    <property type="entry name" value="LIPOPROTEIN-RELEASING SYSTEM ATP-BINDING PROTEIN LOLD"/>
    <property type="match status" value="1"/>
</dbReference>
<dbReference type="InterPro" id="IPR027417">
    <property type="entry name" value="P-loop_NTPase"/>
</dbReference>
<dbReference type="InterPro" id="IPR017911">
    <property type="entry name" value="MacB-like_ATP-bd"/>
</dbReference>